<keyword evidence="5 14" id="KW-0812">Transmembrane</keyword>
<evidence type="ECO:0000256" key="7">
    <source>
        <dbReference type="ARBA" id="ARBA00022989"/>
    </source>
</evidence>
<dbReference type="InterPro" id="IPR018499">
    <property type="entry name" value="Tetraspanin/Peripherin"/>
</dbReference>
<comment type="subcellular location">
    <subcellularLocation>
        <location evidence="2">Cell membrane</location>
        <topology evidence="2">Multi-pass membrane protein</topology>
    </subcellularLocation>
    <subcellularLocation>
        <location evidence="1">Late endosome membrane</location>
    </subcellularLocation>
</comment>
<gene>
    <name evidence="15" type="ORF">pdam_00011494</name>
</gene>
<comment type="subunit">
    <text evidence="12">Interacts with ADAM10; the interaction influences ADAM10 substrate specificity, endocytosis and turnover.</text>
</comment>
<evidence type="ECO:0000313" key="16">
    <source>
        <dbReference type="Proteomes" id="UP000275408"/>
    </source>
</evidence>
<evidence type="ECO:0000256" key="14">
    <source>
        <dbReference type="SAM" id="Phobius"/>
    </source>
</evidence>
<dbReference type="OrthoDB" id="2014092at2759"/>
<keyword evidence="4" id="KW-1003">Cell membrane</keyword>
<keyword evidence="9" id="KW-1015">Disulfide bond</keyword>
<protein>
    <recommendedName>
        <fullName evidence="13">Tetraspanin-15</fullName>
    </recommendedName>
</protein>
<comment type="caution">
    <text evidence="15">The sequence shown here is derived from an EMBL/GenBank/DDBJ whole genome shotgun (WGS) entry which is preliminary data.</text>
</comment>
<dbReference type="InterPro" id="IPR008952">
    <property type="entry name" value="Tetraspanin_EC2_sf"/>
</dbReference>
<keyword evidence="8 14" id="KW-0472">Membrane</keyword>
<dbReference type="PANTHER" id="PTHR19282:SF431">
    <property type="entry name" value="TETRASPANIN 26A, ISOFORM B-RELATED"/>
    <property type="match status" value="1"/>
</dbReference>
<evidence type="ECO:0000256" key="12">
    <source>
        <dbReference type="ARBA" id="ARBA00065909"/>
    </source>
</evidence>
<keyword evidence="10" id="KW-0325">Glycoprotein</keyword>
<dbReference type="GO" id="GO:0005886">
    <property type="term" value="C:plasma membrane"/>
    <property type="evidence" value="ECO:0007669"/>
    <property type="project" value="UniProtKB-SubCell"/>
</dbReference>
<feature type="non-terminal residue" evidence="15">
    <location>
        <position position="1"/>
    </location>
</feature>
<reference evidence="15 16" key="1">
    <citation type="journal article" date="2018" name="Sci. Rep.">
        <title>Comparative analysis of the Pocillopora damicornis genome highlights role of immune system in coral evolution.</title>
        <authorList>
            <person name="Cunning R."/>
            <person name="Bay R.A."/>
            <person name="Gillette P."/>
            <person name="Baker A.C."/>
            <person name="Traylor-Knowles N."/>
        </authorList>
    </citation>
    <scope>NUCLEOTIDE SEQUENCE [LARGE SCALE GENOMIC DNA]</scope>
    <source>
        <strain evidence="15">RSMAS</strain>
        <tissue evidence="15">Whole animal</tissue>
    </source>
</reference>
<comment type="function">
    <text evidence="11">Part of TspanC8 subgroup, composed of 6 members that interact with the transmembrane metalloprotease ADAM10. This interaction is required for ADAM10 exit from the endoplasmic reticulum and for enzymatic maturation and trafficking to the cell surface as well as substrate specificity. Different TspanC8/ADAM10 complexes have distinct substrates. Promotes ADAM10-mediated cleavage of CDH2. Negatively regulates ligand-induced Notch activity probably by regulating ADAM10 activity.</text>
</comment>
<dbReference type="PRINTS" id="PR00259">
    <property type="entry name" value="TMFOUR"/>
</dbReference>
<evidence type="ECO:0000256" key="9">
    <source>
        <dbReference type="ARBA" id="ARBA00023157"/>
    </source>
</evidence>
<dbReference type="Pfam" id="PF00335">
    <property type="entry name" value="Tetraspanin"/>
    <property type="match status" value="1"/>
</dbReference>
<name>A0A3M6TUU0_POCDA</name>
<dbReference type="EMBL" id="RCHS01002905">
    <property type="protein sequence ID" value="RMX45048.1"/>
    <property type="molecule type" value="Genomic_DNA"/>
</dbReference>
<sequence length="313" mass="35608">RLFTNAAPPRSVNKNKLSCNRKYSIKYLWSLIANMAEEGKVSRCLKYTLFVFNLLYWGIGGVMMGVGFWAVTQKSDYKEFSSISTDPAAVMIAVGFFIFFISFFGTVGALRENICFLRTYMIVMIIIVVLEVIAGLLAFAFWPEVQKSVDNQFKKAIEKYRDDPDLQNAIDAVQEGFKCCGSTDLNDWNTNRYFRCGGPSPEECGVPHTCCVRPEDQKPNIQCGWHVRKQHRLALKNKIHITGCLDAVWEWFRNHLVIVAAVAVAFAVPEVAGIVMTHLFIGQINEQIESWKNPPRYKYRPSQDVDGRSGPFY</sequence>
<dbReference type="GO" id="GO:0051604">
    <property type="term" value="P:protein maturation"/>
    <property type="evidence" value="ECO:0007669"/>
    <property type="project" value="UniProtKB-ARBA"/>
</dbReference>
<feature type="transmembrane region" description="Helical" evidence="14">
    <location>
        <begin position="122"/>
        <end position="142"/>
    </location>
</feature>
<evidence type="ECO:0000256" key="8">
    <source>
        <dbReference type="ARBA" id="ARBA00023136"/>
    </source>
</evidence>
<evidence type="ECO:0000256" key="6">
    <source>
        <dbReference type="ARBA" id="ARBA00022753"/>
    </source>
</evidence>
<dbReference type="Gene3D" id="1.10.1450.10">
    <property type="entry name" value="Tetraspanin"/>
    <property type="match status" value="1"/>
</dbReference>
<evidence type="ECO:0000256" key="5">
    <source>
        <dbReference type="ARBA" id="ARBA00022692"/>
    </source>
</evidence>
<comment type="similarity">
    <text evidence="3">Belongs to the tetraspanin (TM4SF) family.</text>
</comment>
<keyword evidence="6" id="KW-0967">Endosome</keyword>
<feature type="transmembrane region" description="Helical" evidence="14">
    <location>
        <begin position="90"/>
        <end position="110"/>
    </location>
</feature>
<dbReference type="FunFam" id="1.10.1450.10:FF:000011">
    <property type="entry name" value="Tetraspanin"/>
    <property type="match status" value="1"/>
</dbReference>
<evidence type="ECO:0000256" key="2">
    <source>
        <dbReference type="ARBA" id="ARBA00004651"/>
    </source>
</evidence>
<dbReference type="PANTHER" id="PTHR19282">
    <property type="entry name" value="TETRASPANIN"/>
    <property type="match status" value="1"/>
</dbReference>
<keyword evidence="7 14" id="KW-1133">Transmembrane helix</keyword>
<accession>A0A3M6TUU0</accession>
<organism evidence="15 16">
    <name type="scientific">Pocillopora damicornis</name>
    <name type="common">Cauliflower coral</name>
    <name type="synonym">Millepora damicornis</name>
    <dbReference type="NCBI Taxonomy" id="46731"/>
    <lineage>
        <taxon>Eukaryota</taxon>
        <taxon>Metazoa</taxon>
        <taxon>Cnidaria</taxon>
        <taxon>Anthozoa</taxon>
        <taxon>Hexacorallia</taxon>
        <taxon>Scleractinia</taxon>
        <taxon>Astrocoeniina</taxon>
        <taxon>Pocilloporidae</taxon>
        <taxon>Pocillopora</taxon>
    </lineage>
</organism>
<feature type="transmembrane region" description="Helical" evidence="14">
    <location>
        <begin position="49"/>
        <end position="70"/>
    </location>
</feature>
<dbReference type="Proteomes" id="UP000275408">
    <property type="component" value="Unassembled WGS sequence"/>
</dbReference>
<evidence type="ECO:0000256" key="13">
    <source>
        <dbReference type="ARBA" id="ARBA00073329"/>
    </source>
</evidence>
<evidence type="ECO:0000313" key="15">
    <source>
        <dbReference type="EMBL" id="RMX45048.1"/>
    </source>
</evidence>
<feature type="transmembrane region" description="Helical" evidence="14">
    <location>
        <begin position="256"/>
        <end position="281"/>
    </location>
</feature>
<evidence type="ECO:0000256" key="11">
    <source>
        <dbReference type="ARBA" id="ARBA00056423"/>
    </source>
</evidence>
<dbReference type="GO" id="GO:0019899">
    <property type="term" value="F:enzyme binding"/>
    <property type="evidence" value="ECO:0007669"/>
    <property type="project" value="UniProtKB-ARBA"/>
</dbReference>
<dbReference type="GO" id="GO:0031902">
    <property type="term" value="C:late endosome membrane"/>
    <property type="evidence" value="ECO:0007669"/>
    <property type="project" value="UniProtKB-SubCell"/>
</dbReference>
<evidence type="ECO:0000256" key="3">
    <source>
        <dbReference type="ARBA" id="ARBA00006840"/>
    </source>
</evidence>
<evidence type="ECO:0000256" key="10">
    <source>
        <dbReference type="ARBA" id="ARBA00023180"/>
    </source>
</evidence>
<dbReference type="AlphaFoldDB" id="A0A3M6TUU0"/>
<evidence type="ECO:0000256" key="4">
    <source>
        <dbReference type="ARBA" id="ARBA00022475"/>
    </source>
</evidence>
<keyword evidence="16" id="KW-1185">Reference proteome</keyword>
<dbReference type="STRING" id="46731.A0A3M6TUU0"/>
<evidence type="ECO:0000256" key="1">
    <source>
        <dbReference type="ARBA" id="ARBA00004414"/>
    </source>
</evidence>
<dbReference type="SUPFAM" id="SSF48652">
    <property type="entry name" value="Tetraspanin"/>
    <property type="match status" value="1"/>
</dbReference>
<proteinExistence type="inferred from homology"/>